<dbReference type="EMBL" id="JAAHCF010000234">
    <property type="protein sequence ID" value="KAK8146092.1"/>
    <property type="molecule type" value="Genomic_DNA"/>
</dbReference>
<evidence type="ECO:0000313" key="2">
    <source>
        <dbReference type="EMBL" id="KAK8146092.1"/>
    </source>
</evidence>
<evidence type="ECO:0000256" key="1">
    <source>
        <dbReference type="SAM" id="MobiDB-lite"/>
    </source>
</evidence>
<evidence type="ECO:0000313" key="3">
    <source>
        <dbReference type="Proteomes" id="UP001397290"/>
    </source>
</evidence>
<dbReference type="Proteomes" id="UP001397290">
    <property type="component" value="Unassembled WGS sequence"/>
</dbReference>
<name>A0AAW0RV42_9HYPO</name>
<keyword evidence="3" id="KW-1185">Reference proteome</keyword>
<dbReference type="AlphaFoldDB" id="A0AAW0RV42"/>
<comment type="caution">
    <text evidence="2">The sequence shown here is derived from an EMBL/GenBank/DDBJ whole genome shotgun (WGS) entry which is preliminary data.</text>
</comment>
<feature type="region of interest" description="Disordered" evidence="1">
    <location>
        <begin position="59"/>
        <end position="82"/>
    </location>
</feature>
<sequence length="124" mass="14203">MCDFEEYIFTCGHNALSLQAYCHQSRNHPRHECHNVKRLRNSWYQERMCNACADAVNGNGPGNGSAGPDSHRKDPRGPFVRETGEYHWQGMVSRIQRGTGLGWYRGEGGSFTFRQLEEHSDENN</sequence>
<proteinExistence type="predicted"/>
<reference evidence="2 3" key="1">
    <citation type="submission" date="2020-02" db="EMBL/GenBank/DDBJ databases">
        <title>Comparative genomics of the hypocrealean fungal genus Beauvera.</title>
        <authorList>
            <person name="Showalter D.N."/>
            <person name="Bushley K.E."/>
            <person name="Rehner S.A."/>
        </authorList>
    </citation>
    <scope>NUCLEOTIDE SEQUENCE [LARGE SCALE GENOMIC DNA]</scope>
    <source>
        <strain evidence="2 3">ARSEF4384</strain>
    </source>
</reference>
<gene>
    <name evidence="2" type="ORF">G3M48_003593</name>
</gene>
<protein>
    <submittedName>
        <fullName evidence="2">Uncharacterized protein</fullName>
    </submittedName>
</protein>
<accession>A0AAW0RV42</accession>
<organism evidence="2 3">
    <name type="scientific">Beauveria asiatica</name>
    <dbReference type="NCBI Taxonomy" id="1069075"/>
    <lineage>
        <taxon>Eukaryota</taxon>
        <taxon>Fungi</taxon>
        <taxon>Dikarya</taxon>
        <taxon>Ascomycota</taxon>
        <taxon>Pezizomycotina</taxon>
        <taxon>Sordariomycetes</taxon>
        <taxon>Hypocreomycetidae</taxon>
        <taxon>Hypocreales</taxon>
        <taxon>Cordycipitaceae</taxon>
        <taxon>Beauveria</taxon>
    </lineage>
</organism>